<dbReference type="SMART" id="SM00342">
    <property type="entry name" value="HTH_ARAC"/>
    <property type="match status" value="1"/>
</dbReference>
<evidence type="ECO:0000256" key="3">
    <source>
        <dbReference type="ARBA" id="ARBA00022490"/>
    </source>
</evidence>
<dbReference type="PANTHER" id="PTHR42713:SF3">
    <property type="entry name" value="TRANSCRIPTIONAL REGULATORY PROTEIN HPTR"/>
    <property type="match status" value="1"/>
</dbReference>
<comment type="caution">
    <text evidence="13">The sequence shown here is derived from an EMBL/GenBank/DDBJ whole genome shotgun (WGS) entry which is preliminary data.</text>
</comment>
<accession>A0A7X5HXQ1</accession>
<comment type="function">
    <text evidence="9">May play the central regulatory role in sporulation. It may be an element of the effector pathway responsible for the activation of sporulation genes in response to nutritional stress. Spo0A may act in concert with spo0H (a sigma factor) to control the expression of some genes that are critical to the sporulation process.</text>
</comment>
<evidence type="ECO:0000256" key="8">
    <source>
        <dbReference type="ARBA" id="ARBA00023163"/>
    </source>
</evidence>
<keyword evidence="7" id="KW-0238">DNA-binding</keyword>
<protein>
    <recommendedName>
        <fullName evidence="2">Stage 0 sporulation protein A homolog</fullName>
    </recommendedName>
</protein>
<feature type="modified residue" description="4-aspartylphosphate" evidence="10">
    <location>
        <position position="55"/>
    </location>
</feature>
<dbReference type="Proteomes" id="UP000461585">
    <property type="component" value="Unassembled WGS sequence"/>
</dbReference>
<dbReference type="InterPro" id="IPR018060">
    <property type="entry name" value="HTH_AraC"/>
</dbReference>
<evidence type="ECO:0000256" key="5">
    <source>
        <dbReference type="ARBA" id="ARBA00023012"/>
    </source>
</evidence>
<dbReference type="SMART" id="SM00448">
    <property type="entry name" value="REC"/>
    <property type="match status" value="1"/>
</dbReference>
<dbReference type="EMBL" id="JAAEEH010000046">
    <property type="protein sequence ID" value="NDL68577.1"/>
    <property type="molecule type" value="Genomic_DNA"/>
</dbReference>
<keyword evidence="4 10" id="KW-0597">Phosphoprotein</keyword>
<evidence type="ECO:0000256" key="10">
    <source>
        <dbReference type="PROSITE-ProRule" id="PRU00169"/>
    </source>
</evidence>
<feature type="domain" description="Response regulatory" evidence="12">
    <location>
        <begin position="3"/>
        <end position="120"/>
    </location>
</feature>
<dbReference type="AlphaFoldDB" id="A0A7X5HXQ1"/>
<keyword evidence="6" id="KW-0805">Transcription regulation</keyword>
<dbReference type="RefSeq" id="WP_162371298.1">
    <property type="nucleotide sequence ID" value="NZ_JAAEEH010000046.1"/>
</dbReference>
<organism evidence="13 14">
    <name type="scientific">Anaerotalea alkaliphila</name>
    <dbReference type="NCBI Taxonomy" id="2662126"/>
    <lineage>
        <taxon>Bacteria</taxon>
        <taxon>Bacillati</taxon>
        <taxon>Bacillota</taxon>
        <taxon>Clostridia</taxon>
        <taxon>Eubacteriales</taxon>
        <taxon>Anaerotalea</taxon>
    </lineage>
</organism>
<keyword evidence="8" id="KW-0804">Transcription</keyword>
<dbReference type="GO" id="GO:0003700">
    <property type="term" value="F:DNA-binding transcription factor activity"/>
    <property type="evidence" value="ECO:0007669"/>
    <property type="project" value="InterPro"/>
</dbReference>
<dbReference type="SUPFAM" id="SSF46689">
    <property type="entry name" value="Homeodomain-like"/>
    <property type="match status" value="1"/>
</dbReference>
<evidence type="ECO:0000256" key="4">
    <source>
        <dbReference type="ARBA" id="ARBA00022553"/>
    </source>
</evidence>
<dbReference type="Pfam" id="PF00072">
    <property type="entry name" value="Response_reg"/>
    <property type="match status" value="1"/>
</dbReference>
<dbReference type="GO" id="GO:0043565">
    <property type="term" value="F:sequence-specific DNA binding"/>
    <property type="evidence" value="ECO:0007669"/>
    <property type="project" value="InterPro"/>
</dbReference>
<evidence type="ECO:0000259" key="11">
    <source>
        <dbReference type="PROSITE" id="PS01124"/>
    </source>
</evidence>
<dbReference type="InterPro" id="IPR011006">
    <property type="entry name" value="CheY-like_superfamily"/>
</dbReference>
<feature type="domain" description="HTH araC/xylS-type" evidence="11">
    <location>
        <begin position="143"/>
        <end position="241"/>
    </location>
</feature>
<dbReference type="SUPFAM" id="SSF52172">
    <property type="entry name" value="CheY-like"/>
    <property type="match status" value="1"/>
</dbReference>
<proteinExistence type="predicted"/>
<gene>
    <name evidence="13" type="ORF">GXN74_12600</name>
</gene>
<name>A0A7X5HXQ1_9FIRM</name>
<keyword evidence="14" id="KW-1185">Reference proteome</keyword>
<dbReference type="CDD" id="cd17536">
    <property type="entry name" value="REC_YesN-like"/>
    <property type="match status" value="1"/>
</dbReference>
<sequence>MYKVMIIDDEKSLRNLLKMTVPWESLGLEVAGEAASGIEAINRIDEIQPDIAFVDIQMPFMDGIQFSKLAIRRYPDLKIIILTAHSDFAYARECIGIGVCEYLLKPVSRAEVREVLERILRKLEAREPRQEVPVLLQGNENVSRIVEYIQASYQDPDLNLTAIAQKFGFNPSYLSRLFKGETGKSLIDYLTEWRMEKAILLARQGSLMYMTAKAVGIPDPNYFGKCFKKYTDQTYTEYVKKLKKP</sequence>
<dbReference type="InterPro" id="IPR001789">
    <property type="entry name" value="Sig_transdc_resp-reg_receiver"/>
</dbReference>
<dbReference type="Pfam" id="PF12833">
    <property type="entry name" value="HTH_18"/>
    <property type="match status" value="1"/>
</dbReference>
<keyword evidence="5" id="KW-0902">Two-component regulatory system</keyword>
<dbReference type="PANTHER" id="PTHR42713">
    <property type="entry name" value="HISTIDINE KINASE-RELATED"/>
    <property type="match status" value="1"/>
</dbReference>
<dbReference type="Gene3D" id="1.10.10.60">
    <property type="entry name" value="Homeodomain-like"/>
    <property type="match status" value="2"/>
</dbReference>
<dbReference type="GO" id="GO:0000160">
    <property type="term" value="P:phosphorelay signal transduction system"/>
    <property type="evidence" value="ECO:0007669"/>
    <property type="project" value="UniProtKB-KW"/>
</dbReference>
<dbReference type="PROSITE" id="PS50110">
    <property type="entry name" value="RESPONSE_REGULATORY"/>
    <property type="match status" value="1"/>
</dbReference>
<dbReference type="InterPro" id="IPR009057">
    <property type="entry name" value="Homeodomain-like_sf"/>
</dbReference>
<evidence type="ECO:0000256" key="6">
    <source>
        <dbReference type="ARBA" id="ARBA00023015"/>
    </source>
</evidence>
<dbReference type="Gene3D" id="3.40.50.2300">
    <property type="match status" value="1"/>
</dbReference>
<evidence type="ECO:0000256" key="2">
    <source>
        <dbReference type="ARBA" id="ARBA00018672"/>
    </source>
</evidence>
<evidence type="ECO:0000256" key="7">
    <source>
        <dbReference type="ARBA" id="ARBA00023125"/>
    </source>
</evidence>
<reference evidence="13 14" key="1">
    <citation type="submission" date="2020-01" db="EMBL/GenBank/DDBJ databases">
        <title>Anaeroalcalibacter tamaniensis gen. nov., sp. nov., moderately halophilic strictly anaerobic fermenter bacterium from mud volcano of Taman peninsula.</title>
        <authorList>
            <person name="Frolova A."/>
            <person name="Merkel A.Y."/>
            <person name="Slobodkin A.I."/>
        </authorList>
    </citation>
    <scope>NUCLEOTIDE SEQUENCE [LARGE SCALE GENOMIC DNA]</scope>
    <source>
        <strain evidence="13 14">F-3ap</strain>
    </source>
</reference>
<evidence type="ECO:0000256" key="1">
    <source>
        <dbReference type="ARBA" id="ARBA00004496"/>
    </source>
</evidence>
<dbReference type="InterPro" id="IPR051552">
    <property type="entry name" value="HptR"/>
</dbReference>
<dbReference type="PROSITE" id="PS01124">
    <property type="entry name" value="HTH_ARAC_FAMILY_2"/>
    <property type="match status" value="1"/>
</dbReference>
<keyword evidence="3" id="KW-0963">Cytoplasm</keyword>
<evidence type="ECO:0000256" key="9">
    <source>
        <dbReference type="ARBA" id="ARBA00024867"/>
    </source>
</evidence>
<dbReference type="GO" id="GO:0005737">
    <property type="term" value="C:cytoplasm"/>
    <property type="evidence" value="ECO:0007669"/>
    <property type="project" value="UniProtKB-SubCell"/>
</dbReference>
<evidence type="ECO:0000313" key="14">
    <source>
        <dbReference type="Proteomes" id="UP000461585"/>
    </source>
</evidence>
<evidence type="ECO:0000313" key="13">
    <source>
        <dbReference type="EMBL" id="NDL68577.1"/>
    </source>
</evidence>
<comment type="subcellular location">
    <subcellularLocation>
        <location evidence="1">Cytoplasm</location>
    </subcellularLocation>
</comment>
<evidence type="ECO:0000259" key="12">
    <source>
        <dbReference type="PROSITE" id="PS50110"/>
    </source>
</evidence>